<dbReference type="EMBL" id="CAJVPV010006534">
    <property type="protein sequence ID" value="CAG8606606.1"/>
    <property type="molecule type" value="Genomic_DNA"/>
</dbReference>
<feature type="transmembrane region" description="Helical" evidence="6">
    <location>
        <begin position="232"/>
        <end position="253"/>
    </location>
</feature>
<feature type="transmembrane region" description="Helical" evidence="6">
    <location>
        <begin position="149"/>
        <end position="166"/>
    </location>
</feature>
<dbReference type="GO" id="GO:0022857">
    <property type="term" value="F:transmembrane transporter activity"/>
    <property type="evidence" value="ECO:0007669"/>
    <property type="project" value="InterPro"/>
</dbReference>
<dbReference type="Proteomes" id="UP000789342">
    <property type="component" value="Unassembled WGS sequence"/>
</dbReference>
<evidence type="ECO:0000256" key="4">
    <source>
        <dbReference type="ARBA" id="ARBA00022989"/>
    </source>
</evidence>
<accession>A0A9N9GFG2</accession>
<dbReference type="SUPFAM" id="SSF103473">
    <property type="entry name" value="MFS general substrate transporter"/>
    <property type="match status" value="1"/>
</dbReference>
<gene>
    <name evidence="7" type="ORF">AMORRO_LOCUS8024</name>
</gene>
<feature type="transmembrane region" description="Helical" evidence="6">
    <location>
        <begin position="208"/>
        <end position="226"/>
    </location>
</feature>
<dbReference type="GO" id="GO:0006857">
    <property type="term" value="P:oligopeptide transport"/>
    <property type="evidence" value="ECO:0007669"/>
    <property type="project" value="InterPro"/>
</dbReference>
<dbReference type="OrthoDB" id="8904098at2759"/>
<dbReference type="Pfam" id="PF00854">
    <property type="entry name" value="PTR2"/>
    <property type="match status" value="1"/>
</dbReference>
<feature type="transmembrane region" description="Helical" evidence="6">
    <location>
        <begin position="388"/>
        <end position="409"/>
    </location>
</feature>
<keyword evidence="5 6" id="KW-0472">Membrane</keyword>
<dbReference type="Gene3D" id="1.20.1250.20">
    <property type="entry name" value="MFS general substrate transporter like domains"/>
    <property type="match status" value="1"/>
</dbReference>
<evidence type="ECO:0000313" key="7">
    <source>
        <dbReference type="EMBL" id="CAG8606606.1"/>
    </source>
</evidence>
<proteinExistence type="inferred from homology"/>
<evidence type="ECO:0000256" key="5">
    <source>
        <dbReference type="ARBA" id="ARBA00023136"/>
    </source>
</evidence>
<feature type="transmembrane region" description="Helical" evidence="6">
    <location>
        <begin position="514"/>
        <end position="535"/>
    </location>
</feature>
<dbReference type="GO" id="GO:0016020">
    <property type="term" value="C:membrane"/>
    <property type="evidence" value="ECO:0007669"/>
    <property type="project" value="UniProtKB-SubCell"/>
</dbReference>
<evidence type="ECO:0000256" key="2">
    <source>
        <dbReference type="ARBA" id="ARBA00005982"/>
    </source>
</evidence>
<keyword evidence="4 6" id="KW-1133">Transmembrane helix</keyword>
<feature type="transmembrane region" description="Helical" evidence="6">
    <location>
        <begin position="429"/>
        <end position="449"/>
    </location>
</feature>
<dbReference type="InterPro" id="IPR018456">
    <property type="entry name" value="PTR2_symporter_CS"/>
</dbReference>
<feature type="transmembrane region" description="Helical" evidence="6">
    <location>
        <begin position="461"/>
        <end position="482"/>
    </location>
</feature>
<reference evidence="7" key="1">
    <citation type="submission" date="2021-06" db="EMBL/GenBank/DDBJ databases">
        <authorList>
            <person name="Kallberg Y."/>
            <person name="Tangrot J."/>
            <person name="Rosling A."/>
        </authorList>
    </citation>
    <scope>NUCLEOTIDE SEQUENCE</scope>
    <source>
        <strain evidence="7">CL551</strain>
    </source>
</reference>
<organism evidence="7 8">
    <name type="scientific">Acaulospora morrowiae</name>
    <dbReference type="NCBI Taxonomy" id="94023"/>
    <lineage>
        <taxon>Eukaryota</taxon>
        <taxon>Fungi</taxon>
        <taxon>Fungi incertae sedis</taxon>
        <taxon>Mucoromycota</taxon>
        <taxon>Glomeromycotina</taxon>
        <taxon>Glomeromycetes</taxon>
        <taxon>Diversisporales</taxon>
        <taxon>Acaulosporaceae</taxon>
        <taxon>Acaulospora</taxon>
    </lineage>
</organism>
<name>A0A9N9GFG2_9GLOM</name>
<feature type="transmembrane region" description="Helical" evidence="6">
    <location>
        <begin position="318"/>
        <end position="335"/>
    </location>
</feature>
<dbReference type="InterPro" id="IPR036259">
    <property type="entry name" value="MFS_trans_sf"/>
</dbReference>
<evidence type="ECO:0000256" key="3">
    <source>
        <dbReference type="ARBA" id="ARBA00022692"/>
    </source>
</evidence>
<dbReference type="AlphaFoldDB" id="A0A9N9GFG2"/>
<dbReference type="PANTHER" id="PTHR11654">
    <property type="entry name" value="OLIGOPEPTIDE TRANSPORTER-RELATED"/>
    <property type="match status" value="1"/>
</dbReference>
<feature type="transmembrane region" description="Helical" evidence="6">
    <location>
        <begin position="120"/>
        <end position="143"/>
    </location>
</feature>
<evidence type="ECO:0000256" key="6">
    <source>
        <dbReference type="SAM" id="Phobius"/>
    </source>
</evidence>
<feature type="transmembrane region" description="Helical" evidence="6">
    <location>
        <begin position="355"/>
        <end position="376"/>
    </location>
</feature>
<dbReference type="InterPro" id="IPR000109">
    <property type="entry name" value="POT_fam"/>
</dbReference>
<protein>
    <submittedName>
        <fullName evidence="7">15268_t:CDS:1</fullName>
    </submittedName>
</protein>
<comment type="subcellular location">
    <subcellularLocation>
        <location evidence="1">Membrane</location>
        <topology evidence="1">Multi-pass membrane protein</topology>
    </subcellularLocation>
</comment>
<dbReference type="PROSITE" id="PS01022">
    <property type="entry name" value="PTR2_1"/>
    <property type="match status" value="1"/>
</dbReference>
<sequence length="557" mass="62574">MDKNEKESLTAKDESSVDEVYPTLQDLSVLRKVSDQIPVVVWFIITCELCERFTFYGVSGPFQNYIQFPVPTEEDGQPGAIGAGQQVATSLSLFFQFFCYTTPIMGAIVADKYLGRYKTILIFSFVYVVGLAVLTVTAIPPAIAAKLSLPGLLVAMIIIGLGTGGIKPNVSPMSADQYTKTRAFVRTLSSGERVIVDPDITIQSIIHYYYLAINIGSLSVLITTYVEKYHSFWLAYLIPLIIFLFAITVLVLGQDKYVKKEPQGSVLFDFVHVLWIALVNQKNLENAKPSNMTEEQLKRRKVTWGDEFVEQSRIGLQAIKVFSFFPFYWVCYAQIYNNLISQAATMDVGSIPNDIMYNFDTVTLIILTPLANNVLYPTLRRCNVRFGYMARFFLGFMLISVAMFYSAYVQHAIYDASPKLISVWMQTPSYILVGTSEVLLSISALTYAYQMAPDALESTLTAIYLLTIGLGNLLGNINHVALFRTATIHLMISLLAIRDAGFAFVPISKDPYLVIMYSSLGALAFIVGCLMYWSFRHFDSENEKDEKRKNDEEIITE</sequence>
<evidence type="ECO:0000256" key="1">
    <source>
        <dbReference type="ARBA" id="ARBA00004141"/>
    </source>
</evidence>
<comment type="caution">
    <text evidence="7">The sequence shown here is derived from an EMBL/GenBank/DDBJ whole genome shotgun (WGS) entry which is preliminary data.</text>
</comment>
<keyword evidence="3 6" id="KW-0812">Transmembrane</keyword>
<comment type="similarity">
    <text evidence="2">Belongs to the major facilitator superfamily. Proton-dependent oligopeptide transporter (POT/PTR) (TC 2.A.17) family.</text>
</comment>
<keyword evidence="8" id="KW-1185">Reference proteome</keyword>
<evidence type="ECO:0000313" key="8">
    <source>
        <dbReference type="Proteomes" id="UP000789342"/>
    </source>
</evidence>